<evidence type="ECO:0000256" key="1">
    <source>
        <dbReference type="SAM" id="MobiDB-lite"/>
    </source>
</evidence>
<dbReference type="EMBL" id="BEZZ01000073">
    <property type="protein sequence ID" value="GCC25016.1"/>
    <property type="molecule type" value="Genomic_DNA"/>
</dbReference>
<dbReference type="Proteomes" id="UP000287033">
    <property type="component" value="Unassembled WGS sequence"/>
</dbReference>
<comment type="caution">
    <text evidence="2">The sequence shown here is derived from an EMBL/GenBank/DDBJ whole genome shotgun (WGS) entry which is preliminary data.</text>
</comment>
<feature type="compositionally biased region" description="Basic and acidic residues" evidence="1">
    <location>
        <begin position="14"/>
        <end position="29"/>
    </location>
</feature>
<keyword evidence="3" id="KW-1185">Reference proteome</keyword>
<dbReference type="AlphaFoldDB" id="A0A401S3R4"/>
<gene>
    <name evidence="2" type="ORF">chiPu_0003420</name>
</gene>
<protein>
    <submittedName>
        <fullName evidence="2">Uncharacterized protein</fullName>
    </submittedName>
</protein>
<evidence type="ECO:0000313" key="2">
    <source>
        <dbReference type="EMBL" id="GCC25016.1"/>
    </source>
</evidence>
<organism evidence="2 3">
    <name type="scientific">Chiloscyllium punctatum</name>
    <name type="common">Brownbanded bambooshark</name>
    <name type="synonym">Hemiscyllium punctatum</name>
    <dbReference type="NCBI Taxonomy" id="137246"/>
    <lineage>
        <taxon>Eukaryota</taxon>
        <taxon>Metazoa</taxon>
        <taxon>Chordata</taxon>
        <taxon>Craniata</taxon>
        <taxon>Vertebrata</taxon>
        <taxon>Chondrichthyes</taxon>
        <taxon>Elasmobranchii</taxon>
        <taxon>Galeomorphii</taxon>
        <taxon>Galeoidea</taxon>
        <taxon>Orectolobiformes</taxon>
        <taxon>Hemiscylliidae</taxon>
        <taxon>Chiloscyllium</taxon>
    </lineage>
</organism>
<accession>A0A401S3R4</accession>
<evidence type="ECO:0000313" key="3">
    <source>
        <dbReference type="Proteomes" id="UP000287033"/>
    </source>
</evidence>
<sequence>MGRSQRRAGLRGGGEPEARTKGAEPEARRIARGWGARGAHQGGGAGTAPDRYGKGSARPRSKGGGAWSIIMTTRTENDSKVSLDGGYEEKVGLTPPNRYHFHQPSRNAQNVVVVGEGRMFPLTEKPNVHPMRWLAKEVIVA</sequence>
<proteinExistence type="predicted"/>
<feature type="region of interest" description="Disordered" evidence="1">
    <location>
        <begin position="1"/>
        <end position="67"/>
    </location>
</feature>
<reference evidence="2 3" key="1">
    <citation type="journal article" date="2018" name="Nat. Ecol. Evol.">
        <title>Shark genomes provide insights into elasmobranch evolution and the origin of vertebrates.</title>
        <authorList>
            <person name="Hara Y"/>
            <person name="Yamaguchi K"/>
            <person name="Onimaru K"/>
            <person name="Kadota M"/>
            <person name="Koyanagi M"/>
            <person name="Keeley SD"/>
            <person name="Tatsumi K"/>
            <person name="Tanaka K"/>
            <person name="Motone F"/>
            <person name="Kageyama Y"/>
            <person name="Nozu R"/>
            <person name="Adachi N"/>
            <person name="Nishimura O"/>
            <person name="Nakagawa R"/>
            <person name="Tanegashima C"/>
            <person name="Kiyatake I"/>
            <person name="Matsumoto R"/>
            <person name="Murakumo K"/>
            <person name="Nishida K"/>
            <person name="Terakita A"/>
            <person name="Kuratani S"/>
            <person name="Sato K"/>
            <person name="Hyodo S Kuraku.S."/>
        </authorList>
    </citation>
    <scope>NUCLEOTIDE SEQUENCE [LARGE SCALE GENOMIC DNA]</scope>
</reference>
<name>A0A401S3R4_CHIPU</name>